<dbReference type="AlphaFoldDB" id="A0A317UAK9"/>
<dbReference type="InterPro" id="IPR052544">
    <property type="entry name" value="Bacteriocin_Proc_Enz"/>
</dbReference>
<name>A0A317UAK9_9GAMM</name>
<comment type="caution">
    <text evidence="2">The sequence shown here is derived from an EMBL/GenBank/DDBJ whole genome shotgun (WGS) entry which is preliminary data.</text>
</comment>
<dbReference type="GO" id="GO:0016491">
    <property type="term" value="F:oxidoreductase activity"/>
    <property type="evidence" value="ECO:0007669"/>
    <property type="project" value="InterPro"/>
</dbReference>
<dbReference type="Proteomes" id="UP000247152">
    <property type="component" value="Unassembled WGS sequence"/>
</dbReference>
<evidence type="ECO:0000259" key="1">
    <source>
        <dbReference type="Pfam" id="PF00881"/>
    </source>
</evidence>
<dbReference type="CDD" id="cd02142">
    <property type="entry name" value="McbC_SagB-like_oxidoreductase"/>
    <property type="match status" value="1"/>
</dbReference>
<organism evidence="2 4">
    <name type="scientific">Legionella qingyii</name>
    <dbReference type="NCBI Taxonomy" id="2184757"/>
    <lineage>
        <taxon>Bacteria</taxon>
        <taxon>Pseudomonadati</taxon>
        <taxon>Pseudomonadota</taxon>
        <taxon>Gammaproteobacteria</taxon>
        <taxon>Legionellales</taxon>
        <taxon>Legionellaceae</taxon>
        <taxon>Legionella</taxon>
    </lineage>
</organism>
<accession>A0A317UAK9</accession>
<dbReference type="PANTHER" id="PTHR43745:SF2">
    <property type="entry name" value="NITROREDUCTASE MJ1384-RELATED"/>
    <property type="match status" value="1"/>
</dbReference>
<dbReference type="PANTHER" id="PTHR43745">
    <property type="entry name" value="NITROREDUCTASE MJ1384-RELATED"/>
    <property type="match status" value="1"/>
</dbReference>
<protein>
    <submittedName>
        <fullName evidence="2">Nitroreductase</fullName>
    </submittedName>
    <submittedName>
        <fullName evidence="3">SagB/ThcOx family dehydrogenase</fullName>
    </submittedName>
</protein>
<dbReference type="EMBL" id="RZGX01000002">
    <property type="protein sequence ID" value="RUR25846.1"/>
    <property type="molecule type" value="Genomic_DNA"/>
</dbReference>
<keyword evidence="5" id="KW-1185">Reference proteome</keyword>
<dbReference type="InterPro" id="IPR000415">
    <property type="entry name" value="Nitroreductase-like"/>
</dbReference>
<dbReference type="NCBIfam" id="TIGR03605">
    <property type="entry name" value="antibiot_sagB"/>
    <property type="match status" value="1"/>
</dbReference>
<evidence type="ECO:0000313" key="2">
    <source>
        <dbReference type="EMBL" id="PWY57687.1"/>
    </source>
</evidence>
<dbReference type="SUPFAM" id="SSF55469">
    <property type="entry name" value="FMN-dependent nitroreductase-like"/>
    <property type="match status" value="1"/>
</dbReference>
<dbReference type="Pfam" id="PF00881">
    <property type="entry name" value="Nitroreductase"/>
    <property type="match status" value="1"/>
</dbReference>
<dbReference type="InterPro" id="IPR020051">
    <property type="entry name" value="SagB-type_dehydrogenase"/>
</dbReference>
<dbReference type="InterPro" id="IPR029479">
    <property type="entry name" value="Nitroreductase"/>
</dbReference>
<feature type="domain" description="Nitroreductase" evidence="1">
    <location>
        <begin position="61"/>
        <end position="235"/>
    </location>
</feature>
<sequence>MDFFRRKKGLLFIIAVLIFLGLILIPKKLAKPKMLPQTKNTIGLELPQPVYSSPVSIEEALKKRRSVRQYKNQALTLRQISQLLWAAQGITSDMGFRTAPSAGALYPLEIYLIARNVKNLTSGVYHYKPQKHTLTKLKEGDVSLQLTKAAFGQEAVKSSAANIVITAVFSRTVKKYGKMGKRFVFMEAGHAAQNIYLQTVSLNLATVSIGAFDNIQVRKALGFVDEEPLYVLPIGEEL</sequence>
<dbReference type="Gene3D" id="3.40.109.10">
    <property type="entry name" value="NADH Oxidase"/>
    <property type="match status" value="1"/>
</dbReference>
<proteinExistence type="predicted"/>
<dbReference type="Proteomes" id="UP000287374">
    <property type="component" value="Unassembled WGS sequence"/>
</dbReference>
<dbReference type="OrthoDB" id="3723182at2"/>
<reference evidence="2 4" key="1">
    <citation type="submission" date="2018-05" db="EMBL/GenBank/DDBJ databases">
        <title>Legionella qingyii sp.nov., whole genome shotgun sequence.</title>
        <authorList>
            <person name="Wu H."/>
            <person name="Zhu Q."/>
            <person name="Hu C."/>
        </authorList>
    </citation>
    <scope>NUCLEOTIDE SEQUENCE [LARGE SCALE GENOMIC DNA]</scope>
    <source>
        <strain evidence="2 4">HEB18</strain>
    </source>
</reference>
<evidence type="ECO:0000313" key="4">
    <source>
        <dbReference type="Proteomes" id="UP000247152"/>
    </source>
</evidence>
<dbReference type="EMBL" id="QHJG01000001">
    <property type="protein sequence ID" value="PWY57687.1"/>
    <property type="molecule type" value="Genomic_DNA"/>
</dbReference>
<gene>
    <name evidence="2" type="ORF">DGG96_00915</name>
    <name evidence="3" type="ORF">ELY20_01475</name>
</gene>
<evidence type="ECO:0000313" key="5">
    <source>
        <dbReference type="Proteomes" id="UP000287374"/>
    </source>
</evidence>
<dbReference type="RefSeq" id="WP_110141137.1">
    <property type="nucleotide sequence ID" value="NZ_QHJG01000001.1"/>
</dbReference>
<evidence type="ECO:0000313" key="3">
    <source>
        <dbReference type="EMBL" id="RUR25846.1"/>
    </source>
</evidence>
<reference evidence="3 5" key="2">
    <citation type="submission" date="2018-12" db="EMBL/GenBank/DDBJ databases">
        <title>Legionella sp,whole genome shotgun sequence.</title>
        <authorList>
            <person name="Wu H."/>
        </authorList>
    </citation>
    <scope>NUCLEOTIDE SEQUENCE [LARGE SCALE GENOMIC DNA]</scope>
    <source>
        <strain evidence="3">Km489</strain>
        <strain evidence="5">km489</strain>
    </source>
</reference>